<dbReference type="EMBL" id="JAWIIJ010000004">
    <property type="protein sequence ID" value="MDV2078563.1"/>
    <property type="molecule type" value="Genomic_DNA"/>
</dbReference>
<dbReference type="PANTHER" id="PTHR30432:SF1">
    <property type="entry name" value="DNA-BINDING TRANSCRIPTIONAL DUAL REGULATOR MODE"/>
    <property type="match status" value="1"/>
</dbReference>
<dbReference type="InterPro" id="IPR036388">
    <property type="entry name" value="WH-like_DNA-bd_sf"/>
</dbReference>
<name>A0ABU3VWB5_9GAMM</name>
<accession>A0ABU3VWB5</accession>
<gene>
    <name evidence="2" type="ORF">RYS15_07695</name>
</gene>
<feature type="region of interest" description="Disordered" evidence="1">
    <location>
        <begin position="101"/>
        <end position="133"/>
    </location>
</feature>
<dbReference type="InterPro" id="IPR051815">
    <property type="entry name" value="Molybdate_resp_trans_reg"/>
</dbReference>
<dbReference type="PANTHER" id="PTHR30432">
    <property type="entry name" value="TRANSCRIPTIONAL REGULATOR MODE"/>
    <property type="match status" value="1"/>
</dbReference>
<keyword evidence="3" id="KW-1185">Reference proteome</keyword>
<comment type="caution">
    <text evidence="2">The sequence shown here is derived from an EMBL/GenBank/DDBJ whole genome shotgun (WGS) entry which is preliminary data.</text>
</comment>
<feature type="compositionally biased region" description="Basic and acidic residues" evidence="1">
    <location>
        <begin position="112"/>
        <end position="124"/>
    </location>
</feature>
<proteinExistence type="predicted"/>
<evidence type="ECO:0000256" key="1">
    <source>
        <dbReference type="SAM" id="MobiDB-lite"/>
    </source>
</evidence>
<dbReference type="SUPFAM" id="SSF46785">
    <property type="entry name" value="Winged helix' DNA-binding domain"/>
    <property type="match status" value="1"/>
</dbReference>
<sequence length="133" mass="14531">MPSTLTPRLRLKLADTVAMGPGKAQLLALIDDTHSISAAARQMGMSYRRAWLLVDTMNQSFRQPLVVTATGGRRGGGASLSDTGHQVLTLYRQYEARLRQSPELDQLQQLCRDTDASDGPERRPTPPKAGADN</sequence>
<evidence type="ECO:0000313" key="3">
    <source>
        <dbReference type="Proteomes" id="UP001269819"/>
    </source>
</evidence>
<organism evidence="2 3">
    <name type="scientific">Marinobacter xestospongiae</name>
    <dbReference type="NCBI Taxonomy" id="994319"/>
    <lineage>
        <taxon>Bacteria</taxon>
        <taxon>Pseudomonadati</taxon>
        <taxon>Pseudomonadota</taxon>
        <taxon>Gammaproteobacteria</taxon>
        <taxon>Pseudomonadales</taxon>
        <taxon>Marinobacteraceae</taxon>
        <taxon>Marinobacter</taxon>
    </lineage>
</organism>
<evidence type="ECO:0000313" key="2">
    <source>
        <dbReference type="EMBL" id="MDV2078563.1"/>
    </source>
</evidence>
<protein>
    <submittedName>
        <fullName evidence="2">LysR family transcriptional regulator</fullName>
    </submittedName>
</protein>
<dbReference type="Proteomes" id="UP001269819">
    <property type="component" value="Unassembled WGS sequence"/>
</dbReference>
<dbReference type="RefSeq" id="WP_316973312.1">
    <property type="nucleotide sequence ID" value="NZ_JAWIIJ010000004.1"/>
</dbReference>
<dbReference type="InterPro" id="IPR036390">
    <property type="entry name" value="WH_DNA-bd_sf"/>
</dbReference>
<reference evidence="2 3" key="1">
    <citation type="submission" date="2023-10" db="EMBL/GenBank/DDBJ databases">
        <title>Characteristics and mechanism of a salt-tolerant marine origin heterotrophic nitrifying- aerobic denitrifying bacteria Marinobacter xestospongiae HN1.</title>
        <authorList>
            <person name="Qi R."/>
        </authorList>
    </citation>
    <scope>NUCLEOTIDE SEQUENCE [LARGE SCALE GENOMIC DNA]</scope>
    <source>
        <strain evidence="2 3">HN1</strain>
    </source>
</reference>
<dbReference type="Gene3D" id="1.10.10.10">
    <property type="entry name" value="Winged helix-like DNA-binding domain superfamily/Winged helix DNA-binding domain"/>
    <property type="match status" value="1"/>
</dbReference>